<keyword evidence="5" id="KW-1185">Reference proteome</keyword>
<evidence type="ECO:0000256" key="2">
    <source>
        <dbReference type="SAM" id="SignalP"/>
    </source>
</evidence>
<dbReference type="RefSeq" id="WP_099472555.1">
    <property type="nucleotide sequence ID" value="NZ_CP041025.1"/>
</dbReference>
<evidence type="ECO:0000259" key="3">
    <source>
        <dbReference type="Pfam" id="PF10988"/>
    </source>
</evidence>
<dbReference type="PANTHER" id="PTHR39200">
    <property type="entry name" value="HYPOTHETICAL EXPORTED PROTEIN"/>
    <property type="match status" value="1"/>
</dbReference>
<gene>
    <name evidence="4" type="ORF">CRD36_09610</name>
</gene>
<comment type="caution">
    <text evidence="4">The sequence shown here is derived from an EMBL/GenBank/DDBJ whole genome shotgun (WGS) entry which is preliminary data.</text>
</comment>
<dbReference type="InParanoid" id="A0A2G4YRN4"/>
<evidence type="ECO:0000313" key="4">
    <source>
        <dbReference type="EMBL" id="PHZ84968.1"/>
    </source>
</evidence>
<accession>A0A2G4YRN4</accession>
<evidence type="ECO:0000256" key="1">
    <source>
        <dbReference type="SAM" id="MobiDB-lite"/>
    </source>
</evidence>
<feature type="domain" description="Putative auto-transporter adhesin head GIN" evidence="3">
    <location>
        <begin position="133"/>
        <end position="231"/>
    </location>
</feature>
<dbReference type="Proteomes" id="UP000229730">
    <property type="component" value="Unassembled WGS sequence"/>
</dbReference>
<organism evidence="4 5">
    <name type="scientific">Paremcibacter congregatus</name>
    <dbReference type="NCBI Taxonomy" id="2043170"/>
    <lineage>
        <taxon>Bacteria</taxon>
        <taxon>Pseudomonadati</taxon>
        <taxon>Pseudomonadota</taxon>
        <taxon>Alphaproteobacteria</taxon>
        <taxon>Emcibacterales</taxon>
        <taxon>Emcibacteraceae</taxon>
        <taxon>Paremcibacter</taxon>
    </lineage>
</organism>
<dbReference type="EMBL" id="PDEM01000020">
    <property type="protein sequence ID" value="PHZ84968.1"/>
    <property type="molecule type" value="Genomic_DNA"/>
</dbReference>
<dbReference type="Pfam" id="PF10988">
    <property type="entry name" value="DUF2807"/>
    <property type="match status" value="1"/>
</dbReference>
<keyword evidence="2" id="KW-0732">Signal</keyword>
<proteinExistence type="predicted"/>
<name>A0A2G4YRN4_9PROT</name>
<reference evidence="4 5" key="1">
    <citation type="submission" date="2017-10" db="EMBL/GenBank/DDBJ databases">
        <title>Frigbacter circumglobatus gen. nov. sp. nov., isolated from sediment cultured in situ.</title>
        <authorList>
            <person name="Zhao Z."/>
        </authorList>
    </citation>
    <scope>NUCLEOTIDE SEQUENCE [LARGE SCALE GENOMIC DNA]</scope>
    <source>
        <strain evidence="4 5">ZYL</strain>
    </source>
</reference>
<dbReference type="PANTHER" id="PTHR39200:SF1">
    <property type="entry name" value="AUTO-TRANSPORTER ADHESIN HEAD GIN DOMAIN-CONTAINING PROTEIN-RELATED"/>
    <property type="match status" value="1"/>
</dbReference>
<sequence length="250" mass="26526">MTILPKISMIALASMVLSPVAFAAEKDMKLDTFSKIKIYAPVDLDVSVGKNQKFSLTGDADDLEKIIVLVKGDTLYIKKKKHSGRIGEMKATVNLKELTTFVVNGSSDAKIRDVDSTSFELQINGSGDVTFNGKSDALDIQINGSGDVSTSRFDAESVSAEINGSGDIKLVGDCKTLQMSISGSGDFSARDLTCATVHSRISGSGDAMLYASESIQVSTSGSSDVDVYGNPKSIKNRSSGSSDFIVHDEK</sequence>
<dbReference type="Gene3D" id="2.160.20.120">
    <property type="match status" value="1"/>
</dbReference>
<evidence type="ECO:0000313" key="5">
    <source>
        <dbReference type="Proteomes" id="UP000229730"/>
    </source>
</evidence>
<protein>
    <recommendedName>
        <fullName evidence="3">Putative auto-transporter adhesin head GIN domain-containing protein</fullName>
    </recommendedName>
</protein>
<feature type="region of interest" description="Disordered" evidence="1">
    <location>
        <begin position="220"/>
        <end position="250"/>
    </location>
</feature>
<feature type="chain" id="PRO_5013888829" description="Putative auto-transporter adhesin head GIN domain-containing protein" evidence="2">
    <location>
        <begin position="24"/>
        <end position="250"/>
    </location>
</feature>
<dbReference type="InterPro" id="IPR021255">
    <property type="entry name" value="DUF2807"/>
</dbReference>
<feature type="signal peptide" evidence="2">
    <location>
        <begin position="1"/>
        <end position="23"/>
    </location>
</feature>
<dbReference type="OrthoDB" id="942536at2"/>
<dbReference type="AlphaFoldDB" id="A0A2G4YRN4"/>